<dbReference type="InterPro" id="IPR009080">
    <property type="entry name" value="tRNAsynth_Ia_anticodon-bd"/>
</dbReference>
<dbReference type="SUPFAM" id="SSF52374">
    <property type="entry name" value="Nucleotidylyl transferase"/>
    <property type="match status" value="1"/>
</dbReference>
<dbReference type="GO" id="GO:0004832">
    <property type="term" value="F:valine-tRNA ligase activity"/>
    <property type="evidence" value="ECO:0007669"/>
    <property type="project" value="UniProtKB-EC"/>
</dbReference>
<feature type="binding site" evidence="8">
    <location>
        <position position="532"/>
    </location>
    <ligand>
        <name>ATP</name>
        <dbReference type="ChEBI" id="CHEBI:30616"/>
    </ligand>
</feature>
<accession>A0ABS9ELL4</accession>
<comment type="domain">
    <text evidence="8">The C-terminal coiled-coil domain is crucial for aminoacylation activity.</text>
</comment>
<dbReference type="HAMAP" id="MF_02004">
    <property type="entry name" value="Val_tRNA_synth_type1"/>
    <property type="match status" value="1"/>
</dbReference>
<comment type="caution">
    <text evidence="12">The sequence shown here is derived from an EMBL/GenBank/DDBJ whole genome shotgun (WGS) entry which is preliminary data.</text>
</comment>
<dbReference type="InterPro" id="IPR002300">
    <property type="entry name" value="aa-tRNA-synth_Ia"/>
</dbReference>
<feature type="short sequence motif" description="'HIGH' region" evidence="8">
    <location>
        <begin position="49"/>
        <end position="59"/>
    </location>
</feature>
<evidence type="ECO:0000313" key="13">
    <source>
        <dbReference type="Proteomes" id="UP001200430"/>
    </source>
</evidence>
<dbReference type="EMBL" id="JAKGUD010000003">
    <property type="protein sequence ID" value="MCF4142088.1"/>
    <property type="molecule type" value="Genomic_DNA"/>
</dbReference>
<dbReference type="Pfam" id="PF08264">
    <property type="entry name" value="Anticodon_1"/>
    <property type="match status" value="1"/>
</dbReference>
<evidence type="ECO:0000256" key="3">
    <source>
        <dbReference type="ARBA" id="ARBA00022741"/>
    </source>
</evidence>
<dbReference type="SUPFAM" id="SSF46589">
    <property type="entry name" value="tRNA-binding arm"/>
    <property type="match status" value="1"/>
</dbReference>
<evidence type="ECO:0000313" key="12">
    <source>
        <dbReference type="EMBL" id="MCF4142088.1"/>
    </source>
</evidence>
<proteinExistence type="inferred from homology"/>
<dbReference type="Gene3D" id="3.90.740.10">
    <property type="entry name" value="Valyl/Leucyl/Isoleucyl-tRNA synthetase, editing domain"/>
    <property type="match status" value="2"/>
</dbReference>
<comment type="domain">
    <text evidence="8">ValRS has two distinct active sites: one for aminoacylation and one for editing. The misactivated threonine is translocated from the active site to the editing site.</text>
</comment>
<dbReference type="InterPro" id="IPR019499">
    <property type="entry name" value="Val-tRNA_synth_tRNA-bd"/>
</dbReference>
<dbReference type="InterPro" id="IPR009008">
    <property type="entry name" value="Val/Leu/Ile-tRNA-synth_edit"/>
</dbReference>
<comment type="similarity">
    <text evidence="8">Belongs to the class-I aminoacyl-tRNA synthetase family. ValS type 1 subfamily.</text>
</comment>
<dbReference type="PANTHER" id="PTHR11946">
    <property type="entry name" value="VALYL-TRNA SYNTHETASES"/>
    <property type="match status" value="1"/>
</dbReference>
<dbReference type="InterPro" id="IPR001412">
    <property type="entry name" value="aa-tRNA-synth_I_CS"/>
</dbReference>
<evidence type="ECO:0000256" key="8">
    <source>
        <dbReference type="HAMAP-Rule" id="MF_02004"/>
    </source>
</evidence>
<comment type="function">
    <text evidence="8">Catalyzes the attachment of valine to tRNA(Val). As ValRS can inadvertently accommodate and process structurally similar amino acids such as threonine, to avoid such errors, it has a 'posttransfer' editing activity that hydrolyzes mischarged Thr-tRNA(Val) in a tRNA-dependent manner.</text>
</comment>
<dbReference type="RefSeq" id="WP_236098840.1">
    <property type="nucleotide sequence ID" value="NZ_JAKGUD010000003.1"/>
</dbReference>
<dbReference type="NCBIfam" id="TIGR00422">
    <property type="entry name" value="valS"/>
    <property type="match status" value="1"/>
</dbReference>
<dbReference type="SUPFAM" id="SSF50677">
    <property type="entry name" value="ValRS/IleRS/LeuRS editing domain"/>
    <property type="match status" value="1"/>
</dbReference>
<evidence type="ECO:0000256" key="5">
    <source>
        <dbReference type="ARBA" id="ARBA00022917"/>
    </source>
</evidence>
<dbReference type="InterPro" id="IPR010978">
    <property type="entry name" value="tRNA-bd_arm"/>
</dbReference>
<feature type="coiled-coil region" evidence="8">
    <location>
        <begin position="818"/>
        <end position="887"/>
    </location>
</feature>
<evidence type="ECO:0000259" key="10">
    <source>
        <dbReference type="Pfam" id="PF08264"/>
    </source>
</evidence>
<evidence type="ECO:0000259" key="11">
    <source>
        <dbReference type="Pfam" id="PF10458"/>
    </source>
</evidence>
<dbReference type="CDD" id="cd00817">
    <property type="entry name" value="ValRS_core"/>
    <property type="match status" value="1"/>
</dbReference>
<reference evidence="12 13" key="1">
    <citation type="submission" date="2022-01" db="EMBL/GenBank/DDBJ databases">
        <title>Dethiosulfovibrio faecalis sp. nov., a novel proteolytic, non-sulfur-reducing bacterium isolated from a marine aquaculture solid waste bioreactor.</title>
        <authorList>
            <person name="Grabowski S."/>
            <person name="Apolinario E."/>
            <person name="Schneider N."/>
            <person name="Marshall C.W."/>
            <person name="Sowers K.R."/>
        </authorList>
    </citation>
    <scope>NUCLEOTIDE SEQUENCE [LARGE SCALE GENOMIC DNA]</scope>
    <source>
        <strain evidence="12 13">DSM 12537</strain>
    </source>
</reference>
<protein>
    <recommendedName>
        <fullName evidence="8">Valine--tRNA ligase</fullName>
        <ecNumber evidence="8">6.1.1.9</ecNumber>
    </recommendedName>
    <alternativeName>
        <fullName evidence="8">Valyl-tRNA synthetase</fullName>
        <shortName evidence="8">ValRS</shortName>
    </alternativeName>
</protein>
<feature type="domain" description="Aminoacyl-tRNA synthetase class Ia" evidence="9">
    <location>
        <begin position="21"/>
        <end position="568"/>
    </location>
</feature>
<keyword evidence="13" id="KW-1185">Reference proteome</keyword>
<evidence type="ECO:0000256" key="1">
    <source>
        <dbReference type="ARBA" id="ARBA00022490"/>
    </source>
</evidence>
<dbReference type="Pfam" id="PF10458">
    <property type="entry name" value="Val_tRNA-synt_C"/>
    <property type="match status" value="1"/>
</dbReference>
<dbReference type="PANTHER" id="PTHR11946:SF93">
    <property type="entry name" value="VALINE--TRNA LIGASE, CHLOROPLASTIC_MITOCHONDRIAL 2"/>
    <property type="match status" value="1"/>
</dbReference>
<dbReference type="EC" id="6.1.1.9" evidence="8"/>
<dbReference type="Pfam" id="PF00133">
    <property type="entry name" value="tRNA-synt_1"/>
    <property type="match status" value="1"/>
</dbReference>
<dbReference type="Gene3D" id="1.10.287.380">
    <property type="entry name" value="Valyl-tRNA synthetase, C-terminal domain"/>
    <property type="match status" value="1"/>
</dbReference>
<keyword evidence="8" id="KW-0175">Coiled coil</keyword>
<keyword evidence="1 8" id="KW-0963">Cytoplasm</keyword>
<comment type="subcellular location">
    <subcellularLocation>
        <location evidence="8">Cytoplasm</location>
    </subcellularLocation>
</comment>
<dbReference type="InterPro" id="IPR033705">
    <property type="entry name" value="Anticodon_Ia_Val"/>
</dbReference>
<sequence>MIERNKELSKNYDPKPIEDRFYRWWLDKGLFEADVDKEKEAFSIVIPPPNVTGSLHMGHAFNNTFQDIICRYKRMRGYNVLWLPGTDHAGIATQNVVERELTKEGISRHDMSREDFIDRVWAWKEEYGNRIINQQKKLGNSCDWRRLRFTMDEGLSKAVRAVFVRLYEKGLIYRGKYIINWCPRCQTALSDLEVEHSEEPGKLYYVAYPIVGEDGYILVATTRPETILGDVAVAVHPRDENNRSLIGKKVVAPLTGGREIPIIEDNMVDPEFGTGFVKITPAHDPNDFLVGQRHGLEQLQVIDAQGVMNENAGPYAGMSVEEGRKKAVSDLEEQGYLKKVEDLPHQVGHCYRCNTVVEPYLSEQWFVKAKPLADRGVQSVENGEIRWLPEHWTKTYYQWMENIRDWCISRQLWWGHRIPAWTCQDCGHIVVAEEDPTECPKCGSSALIQDEDVLDTWFSSALWPFSTLGWPDKTEELEHFYPTSLMVTGFDIIFFWVSRMIMMGLEFMDEIPFNDVYIHALVRDEQGQKMSKSKGNVIDPLTMIDQFGADALRFTVAALTMPGRDILLSPSKIENYRHFLNKIWNASRFALMNLGDSEPSRPDDKDLRLHDKWIMDRLSKVNSQVTDYLDEYLIGDAARLLYDFIWGDLCDWYVEMSKPALWGDEGEDRKEATLWVLLEVFKETLSLLHPFIPFLTEELWQAFGFGQEPMEKEEWKVRSSDERPDTLEKSMDTLQDMIRAIRNLRAEAGLPPQKSVDSVVVRTDSRDTVELVKENEDMISLLARVNRVSVVPTGSDASGKSLSSVLGSGIVYLPVGDLLDIDSEIRRLEQEKEQMESNLSKSEKKLANPNFVERAPLDVVEKERGRIEDFQRRIHRIAENIASLSEK</sequence>
<dbReference type="Proteomes" id="UP001200430">
    <property type="component" value="Unassembled WGS sequence"/>
</dbReference>
<comment type="catalytic activity">
    <reaction evidence="7 8">
        <text>tRNA(Val) + L-valine + ATP = L-valyl-tRNA(Val) + AMP + diphosphate</text>
        <dbReference type="Rhea" id="RHEA:10704"/>
        <dbReference type="Rhea" id="RHEA-COMP:9672"/>
        <dbReference type="Rhea" id="RHEA-COMP:9708"/>
        <dbReference type="ChEBI" id="CHEBI:30616"/>
        <dbReference type="ChEBI" id="CHEBI:33019"/>
        <dbReference type="ChEBI" id="CHEBI:57762"/>
        <dbReference type="ChEBI" id="CHEBI:78442"/>
        <dbReference type="ChEBI" id="CHEBI:78537"/>
        <dbReference type="ChEBI" id="CHEBI:456215"/>
        <dbReference type="EC" id="6.1.1.9"/>
    </reaction>
</comment>
<evidence type="ECO:0000256" key="2">
    <source>
        <dbReference type="ARBA" id="ARBA00022598"/>
    </source>
</evidence>
<dbReference type="NCBIfam" id="NF004349">
    <property type="entry name" value="PRK05729.1"/>
    <property type="match status" value="1"/>
</dbReference>
<name>A0ABS9ELL4_9BACT</name>
<evidence type="ECO:0000259" key="9">
    <source>
        <dbReference type="Pfam" id="PF00133"/>
    </source>
</evidence>
<dbReference type="InterPro" id="IPR014729">
    <property type="entry name" value="Rossmann-like_a/b/a_fold"/>
</dbReference>
<keyword evidence="2 8" id="KW-0436">Ligase</keyword>
<gene>
    <name evidence="8" type="primary">valS</name>
    <name evidence="12" type="ORF">L2W38_04605</name>
</gene>
<keyword evidence="3 8" id="KW-0547">Nucleotide-binding</keyword>
<dbReference type="CDD" id="cd07962">
    <property type="entry name" value="Anticodon_Ia_Val"/>
    <property type="match status" value="1"/>
</dbReference>
<feature type="domain" description="Valyl-tRNA synthetase tRNA-binding arm" evidence="11">
    <location>
        <begin position="820"/>
        <end position="884"/>
    </location>
</feature>
<keyword evidence="5 8" id="KW-0648">Protein biosynthesis</keyword>
<feature type="short sequence motif" description="'KMSKS' region" evidence="8">
    <location>
        <begin position="529"/>
        <end position="533"/>
    </location>
</feature>
<keyword evidence="4 8" id="KW-0067">ATP-binding</keyword>
<feature type="domain" description="Methionyl/Valyl/Leucyl/Isoleucyl-tRNA synthetase anticodon-binding" evidence="10">
    <location>
        <begin position="611"/>
        <end position="757"/>
    </location>
</feature>
<dbReference type="PRINTS" id="PR00986">
    <property type="entry name" value="TRNASYNTHVAL"/>
</dbReference>
<evidence type="ECO:0000256" key="4">
    <source>
        <dbReference type="ARBA" id="ARBA00022840"/>
    </source>
</evidence>
<dbReference type="Gene3D" id="1.10.730.10">
    <property type="entry name" value="Isoleucyl-tRNA Synthetase, Domain 1"/>
    <property type="match status" value="1"/>
</dbReference>
<evidence type="ECO:0000256" key="6">
    <source>
        <dbReference type="ARBA" id="ARBA00023146"/>
    </source>
</evidence>
<dbReference type="InterPro" id="IPR013155">
    <property type="entry name" value="M/V/L/I-tRNA-synth_anticd-bd"/>
</dbReference>
<dbReference type="InterPro" id="IPR002303">
    <property type="entry name" value="Valyl-tRNA_ligase"/>
</dbReference>
<organism evidence="12 13">
    <name type="scientific">Dethiosulfovibrio marinus</name>
    <dbReference type="NCBI Taxonomy" id="133532"/>
    <lineage>
        <taxon>Bacteria</taxon>
        <taxon>Thermotogati</taxon>
        <taxon>Synergistota</taxon>
        <taxon>Synergistia</taxon>
        <taxon>Synergistales</taxon>
        <taxon>Dethiosulfovibrionaceae</taxon>
        <taxon>Dethiosulfovibrio</taxon>
    </lineage>
</organism>
<evidence type="ECO:0000256" key="7">
    <source>
        <dbReference type="ARBA" id="ARBA00047552"/>
    </source>
</evidence>
<comment type="subunit">
    <text evidence="8">Monomer.</text>
</comment>
<keyword evidence="6 8" id="KW-0030">Aminoacyl-tRNA synthetase</keyword>
<dbReference type="InterPro" id="IPR037118">
    <property type="entry name" value="Val-tRNA_synth_C_sf"/>
</dbReference>
<dbReference type="PROSITE" id="PS00178">
    <property type="entry name" value="AA_TRNA_LIGASE_I"/>
    <property type="match status" value="1"/>
</dbReference>
<dbReference type="SUPFAM" id="SSF47323">
    <property type="entry name" value="Anticodon-binding domain of a subclass of class I aminoacyl-tRNA synthetases"/>
    <property type="match status" value="1"/>
</dbReference>
<dbReference type="Gene3D" id="3.40.50.620">
    <property type="entry name" value="HUPs"/>
    <property type="match status" value="3"/>
</dbReference>